<dbReference type="PANTHER" id="PTHR33885:SF3">
    <property type="entry name" value="PHAGE SHOCK PROTEIN C"/>
    <property type="match status" value="1"/>
</dbReference>
<feature type="domain" description="Phage shock protein PspC N-terminal" evidence="8">
    <location>
        <begin position="68"/>
        <end position="122"/>
    </location>
</feature>
<keyword evidence="3 7" id="KW-0812">Transmembrane</keyword>
<feature type="compositionally biased region" description="Basic and acidic residues" evidence="6">
    <location>
        <begin position="57"/>
        <end position="69"/>
    </location>
</feature>
<organism evidence="9 10">
    <name type="scientific">Mangrovactinospora gilvigrisea</name>
    <dbReference type="NCBI Taxonomy" id="1428644"/>
    <lineage>
        <taxon>Bacteria</taxon>
        <taxon>Bacillati</taxon>
        <taxon>Actinomycetota</taxon>
        <taxon>Actinomycetes</taxon>
        <taxon>Kitasatosporales</taxon>
        <taxon>Streptomycetaceae</taxon>
        <taxon>Mangrovactinospora</taxon>
    </lineage>
</organism>
<dbReference type="InterPro" id="IPR052027">
    <property type="entry name" value="PspC"/>
</dbReference>
<keyword evidence="5 7" id="KW-0472">Membrane</keyword>
<sequence length="475" mass="49738">MTDEPDGAERTPNASHLSGGTGSGGPQTGAPGPLSGMRSGPGAPPHDTPRDTPPGATREDDAPGVRVMRRDADHKKIAGVCAGLGRYFDLDPVVFRVVLAVLTISGGLGLLLYSLGWLLMPVDEDGRSELQRMFHHRFDASSGQALLAVLIGAGVFLSFFNNRPGFFPWLLLALLIGAVSWSSRHRSDAAEGADIDPDRIPSEPEPPKPASGPSWWQRNDPMSKSYVKAPLMSPGPPLWVPDPWATEAAPDGKRKQRRIVRPYQRERSLLGVAVGFFALAAGLIVAAAVGARTHRPVFAVELGLVTSVALLGAGLVLGAWIGRVRAGAVALAALLTLLLAGATALPSDMDQSLGRRTWAPATAAEVRPSYKLGAWDAVLDLSNVDPGGRTLKVNAELGAGRLLVRLPADVDANVRAHSQLGGVRLQGLSDRGTPWGDDTRSAEHIAASAGGASRGTVDLSLHVGIGEVEVDVASA</sequence>
<feature type="transmembrane region" description="Helical" evidence="7">
    <location>
        <begin position="93"/>
        <end position="119"/>
    </location>
</feature>
<feature type="region of interest" description="Disordered" evidence="6">
    <location>
        <begin position="1"/>
        <end position="69"/>
    </location>
</feature>
<dbReference type="Pfam" id="PF04024">
    <property type="entry name" value="PspC"/>
    <property type="match status" value="1"/>
</dbReference>
<evidence type="ECO:0000256" key="4">
    <source>
        <dbReference type="ARBA" id="ARBA00022989"/>
    </source>
</evidence>
<dbReference type="RefSeq" id="WP_071657994.1">
    <property type="nucleotide sequence ID" value="NZ_MLCF01000117.1"/>
</dbReference>
<feature type="transmembrane region" description="Helical" evidence="7">
    <location>
        <begin position="140"/>
        <end position="160"/>
    </location>
</feature>
<evidence type="ECO:0000256" key="3">
    <source>
        <dbReference type="ARBA" id="ARBA00022692"/>
    </source>
</evidence>
<evidence type="ECO:0000256" key="6">
    <source>
        <dbReference type="SAM" id="MobiDB-lite"/>
    </source>
</evidence>
<comment type="subcellular location">
    <subcellularLocation>
        <location evidence="1">Cell membrane</location>
        <topology evidence="1">Single-pass membrane protein</topology>
    </subcellularLocation>
</comment>
<feature type="transmembrane region" description="Helical" evidence="7">
    <location>
        <begin position="328"/>
        <end position="346"/>
    </location>
</feature>
<evidence type="ECO:0000256" key="5">
    <source>
        <dbReference type="ARBA" id="ARBA00023136"/>
    </source>
</evidence>
<accession>A0A1J7C8V8</accession>
<gene>
    <name evidence="9" type="ORF">BIV57_18355</name>
</gene>
<dbReference type="InterPro" id="IPR007168">
    <property type="entry name" value="Phageshock_PspC_N"/>
</dbReference>
<dbReference type="GO" id="GO:0005886">
    <property type="term" value="C:plasma membrane"/>
    <property type="evidence" value="ECO:0007669"/>
    <property type="project" value="UniProtKB-SubCell"/>
</dbReference>
<dbReference type="PANTHER" id="PTHR33885">
    <property type="entry name" value="PHAGE SHOCK PROTEIN C"/>
    <property type="match status" value="1"/>
</dbReference>
<evidence type="ECO:0000256" key="2">
    <source>
        <dbReference type="ARBA" id="ARBA00022475"/>
    </source>
</evidence>
<feature type="compositionally biased region" description="Basic and acidic residues" evidence="6">
    <location>
        <begin position="196"/>
        <end position="206"/>
    </location>
</feature>
<name>A0A1J7C8V8_9ACTN</name>
<feature type="transmembrane region" description="Helical" evidence="7">
    <location>
        <begin position="166"/>
        <end position="183"/>
    </location>
</feature>
<keyword evidence="4 7" id="KW-1133">Transmembrane helix</keyword>
<evidence type="ECO:0000256" key="7">
    <source>
        <dbReference type="SAM" id="Phobius"/>
    </source>
</evidence>
<dbReference type="STRING" id="1428644.BIV57_18355"/>
<proteinExistence type="predicted"/>
<protein>
    <recommendedName>
        <fullName evidence="8">Phage shock protein PspC N-terminal domain-containing protein</fullName>
    </recommendedName>
</protein>
<keyword evidence="2" id="KW-1003">Cell membrane</keyword>
<evidence type="ECO:0000259" key="8">
    <source>
        <dbReference type="Pfam" id="PF04024"/>
    </source>
</evidence>
<dbReference type="AlphaFoldDB" id="A0A1J7C8V8"/>
<dbReference type="Proteomes" id="UP000243342">
    <property type="component" value="Unassembled WGS sequence"/>
</dbReference>
<keyword evidence="10" id="KW-1185">Reference proteome</keyword>
<feature type="transmembrane region" description="Helical" evidence="7">
    <location>
        <begin position="297"/>
        <end position="321"/>
    </location>
</feature>
<feature type="transmembrane region" description="Helical" evidence="7">
    <location>
        <begin position="268"/>
        <end position="291"/>
    </location>
</feature>
<evidence type="ECO:0000256" key="1">
    <source>
        <dbReference type="ARBA" id="ARBA00004162"/>
    </source>
</evidence>
<dbReference type="EMBL" id="MLCF01000117">
    <property type="protein sequence ID" value="OIV36050.1"/>
    <property type="molecule type" value="Genomic_DNA"/>
</dbReference>
<comment type="caution">
    <text evidence="9">The sequence shown here is derived from an EMBL/GenBank/DDBJ whole genome shotgun (WGS) entry which is preliminary data.</text>
</comment>
<reference evidence="9 10" key="1">
    <citation type="submission" date="2016-10" db="EMBL/GenBank/DDBJ databases">
        <title>Genome sequence of Streptomyces gilvigriseus MUSC 26.</title>
        <authorList>
            <person name="Lee L.-H."/>
            <person name="Ser H.-L."/>
        </authorList>
    </citation>
    <scope>NUCLEOTIDE SEQUENCE [LARGE SCALE GENOMIC DNA]</scope>
    <source>
        <strain evidence="9 10">MUSC 26</strain>
    </source>
</reference>
<feature type="region of interest" description="Disordered" evidence="6">
    <location>
        <begin position="190"/>
        <end position="219"/>
    </location>
</feature>
<evidence type="ECO:0000313" key="10">
    <source>
        <dbReference type="Proteomes" id="UP000243342"/>
    </source>
</evidence>
<evidence type="ECO:0000313" key="9">
    <source>
        <dbReference type="EMBL" id="OIV36050.1"/>
    </source>
</evidence>